<organism evidence="9 10">
    <name type="scientific">Paraclostridium tenue</name>
    <dbReference type="NCBI Taxonomy" id="1737"/>
    <lineage>
        <taxon>Bacteria</taxon>
        <taxon>Bacillati</taxon>
        <taxon>Bacillota</taxon>
        <taxon>Clostridia</taxon>
        <taxon>Peptostreptococcales</taxon>
        <taxon>Peptostreptococcaceae</taxon>
        <taxon>Paraclostridium</taxon>
    </lineage>
</organism>
<dbReference type="RefSeq" id="WP_346043670.1">
    <property type="nucleotide sequence ID" value="NZ_BAAACP010000005.1"/>
</dbReference>
<dbReference type="Gene3D" id="3.90.230.10">
    <property type="entry name" value="Creatinase/methionine aminopeptidase superfamily"/>
    <property type="match status" value="1"/>
</dbReference>
<dbReference type="Gene3D" id="3.40.350.10">
    <property type="entry name" value="Creatinase/prolidase N-terminal domain"/>
    <property type="match status" value="1"/>
</dbReference>
<keyword evidence="9" id="KW-0031">Aminopeptidase</keyword>
<dbReference type="Pfam" id="PF05195">
    <property type="entry name" value="AMP_N"/>
    <property type="match status" value="1"/>
</dbReference>
<sequence>MFESNRKNLVKNMKENSLLMMFAGDAPYRSADQKYKFTPNRNFYYLTGIDDTKVILTILKTENEVVETVFVQREDELMAKWIGRSINKKEASEVSKVKTIKYLDEFEAVISSYINRLGIDKIYLDLERQSIDIQSTQSQDMANKLRLKYPYLKIKNIYPKIVKLRMVKSDKEIEIIKKAISITKEGIISMAKNIKPNMKEYEVEAYFDFEIKRLGASSHAFNTICASGKNATVLHYEDNNQASKDGDLILFDLGAEFDYYCSDISRTIPINGKFTKRQKQIYSIVLSAMKEVEKEAKPGLKLKDLNDIAKKVLAKGCMDIGLIEKEEEISKYYFHSVSHSLGLDTHDVWDFNSKLECGAVITNEPGLYIEEEGIGIRLENDLLIVKDGCVNLSKDIPVEIEDIENLMKQK</sequence>
<keyword evidence="6" id="KW-0378">Hydrolase</keyword>
<dbReference type="Proteomes" id="UP001400965">
    <property type="component" value="Unassembled WGS sequence"/>
</dbReference>
<feature type="domain" description="Aminopeptidase P N-terminal" evidence="8">
    <location>
        <begin position="1"/>
        <end position="132"/>
    </location>
</feature>
<evidence type="ECO:0000313" key="9">
    <source>
        <dbReference type="EMBL" id="GAA0863148.1"/>
    </source>
</evidence>
<evidence type="ECO:0000313" key="10">
    <source>
        <dbReference type="Proteomes" id="UP001400965"/>
    </source>
</evidence>
<gene>
    <name evidence="9" type="ORF">GCM10008917_11340</name>
</gene>
<comment type="catalytic activity">
    <reaction evidence="1">
        <text>Release of any N-terminal amino acid, including proline, that is linked to proline, even from a dipeptide or tripeptide.</text>
        <dbReference type="EC" id="3.4.11.9"/>
    </reaction>
</comment>
<dbReference type="InterPro" id="IPR052433">
    <property type="entry name" value="X-Pro_dipept-like"/>
</dbReference>
<dbReference type="CDD" id="cd01087">
    <property type="entry name" value="Prolidase"/>
    <property type="match status" value="1"/>
</dbReference>
<evidence type="ECO:0000256" key="5">
    <source>
        <dbReference type="ARBA" id="ARBA00022723"/>
    </source>
</evidence>
<dbReference type="SUPFAM" id="SSF53092">
    <property type="entry name" value="Creatinase/prolidase N-terminal domain"/>
    <property type="match status" value="1"/>
</dbReference>
<accession>A0ABN1M1M8</accession>
<keyword evidence="7" id="KW-0464">Manganese</keyword>
<evidence type="ECO:0000256" key="4">
    <source>
        <dbReference type="ARBA" id="ARBA00012574"/>
    </source>
</evidence>
<dbReference type="InterPro" id="IPR007865">
    <property type="entry name" value="Aminopep_P_N"/>
</dbReference>
<proteinExistence type="inferred from homology"/>
<reference evidence="9 10" key="1">
    <citation type="journal article" date="2019" name="Int. J. Syst. Evol. Microbiol.">
        <title>The Global Catalogue of Microorganisms (GCM) 10K type strain sequencing project: providing services to taxonomists for standard genome sequencing and annotation.</title>
        <authorList>
            <consortium name="The Broad Institute Genomics Platform"/>
            <consortium name="The Broad Institute Genome Sequencing Center for Infectious Disease"/>
            <person name="Wu L."/>
            <person name="Ma J."/>
        </authorList>
    </citation>
    <scope>NUCLEOTIDE SEQUENCE [LARGE SCALE GENOMIC DNA]</scope>
    <source>
        <strain evidence="9 10">JCM 6486</strain>
    </source>
</reference>
<dbReference type="SUPFAM" id="SSF55920">
    <property type="entry name" value="Creatinase/aminopeptidase"/>
    <property type="match status" value="1"/>
</dbReference>
<name>A0ABN1M1M8_9FIRM</name>
<dbReference type="EC" id="3.4.11.9" evidence="4"/>
<keyword evidence="9" id="KW-0645">Protease</keyword>
<evidence type="ECO:0000259" key="8">
    <source>
        <dbReference type="SMART" id="SM01011"/>
    </source>
</evidence>
<evidence type="ECO:0000256" key="3">
    <source>
        <dbReference type="ARBA" id="ARBA00008766"/>
    </source>
</evidence>
<keyword evidence="10" id="KW-1185">Reference proteome</keyword>
<comment type="similarity">
    <text evidence="3">Belongs to the peptidase M24B family.</text>
</comment>
<dbReference type="EMBL" id="BAAACP010000005">
    <property type="protein sequence ID" value="GAA0863148.1"/>
    <property type="molecule type" value="Genomic_DNA"/>
</dbReference>
<keyword evidence="5" id="KW-0479">Metal-binding</keyword>
<protein>
    <recommendedName>
        <fullName evidence="4">Xaa-Pro aminopeptidase</fullName>
        <ecNumber evidence="4">3.4.11.9</ecNumber>
    </recommendedName>
</protein>
<comment type="cofactor">
    <cofactor evidence="2">
        <name>Mn(2+)</name>
        <dbReference type="ChEBI" id="CHEBI:29035"/>
    </cofactor>
</comment>
<dbReference type="InterPro" id="IPR029149">
    <property type="entry name" value="Creatin/AminoP/Spt16_N"/>
</dbReference>
<evidence type="ECO:0000256" key="6">
    <source>
        <dbReference type="ARBA" id="ARBA00022801"/>
    </source>
</evidence>
<evidence type="ECO:0000256" key="1">
    <source>
        <dbReference type="ARBA" id="ARBA00001424"/>
    </source>
</evidence>
<dbReference type="InterPro" id="IPR036005">
    <property type="entry name" value="Creatinase/aminopeptidase-like"/>
</dbReference>
<dbReference type="SMART" id="SM01011">
    <property type="entry name" value="AMP_N"/>
    <property type="match status" value="1"/>
</dbReference>
<dbReference type="InterPro" id="IPR000994">
    <property type="entry name" value="Pept_M24"/>
</dbReference>
<evidence type="ECO:0000256" key="7">
    <source>
        <dbReference type="ARBA" id="ARBA00023211"/>
    </source>
</evidence>
<dbReference type="Pfam" id="PF00557">
    <property type="entry name" value="Peptidase_M24"/>
    <property type="match status" value="1"/>
</dbReference>
<comment type="caution">
    <text evidence="9">The sequence shown here is derived from an EMBL/GenBank/DDBJ whole genome shotgun (WGS) entry which is preliminary data.</text>
</comment>
<dbReference type="GO" id="GO:0004177">
    <property type="term" value="F:aminopeptidase activity"/>
    <property type="evidence" value="ECO:0007669"/>
    <property type="project" value="UniProtKB-KW"/>
</dbReference>
<dbReference type="PANTHER" id="PTHR43226">
    <property type="entry name" value="XAA-PRO AMINOPEPTIDASE 3"/>
    <property type="match status" value="1"/>
</dbReference>
<dbReference type="PANTHER" id="PTHR43226:SF4">
    <property type="entry name" value="XAA-PRO AMINOPEPTIDASE 3"/>
    <property type="match status" value="1"/>
</dbReference>
<evidence type="ECO:0000256" key="2">
    <source>
        <dbReference type="ARBA" id="ARBA00001936"/>
    </source>
</evidence>